<dbReference type="Proteomes" id="UP000035740">
    <property type="component" value="Unassembled WGS sequence"/>
</dbReference>
<accession>A0A0J8B3Y6</accession>
<keyword evidence="1" id="KW-1133">Transmembrane helix</keyword>
<feature type="transmembrane region" description="Helical" evidence="1">
    <location>
        <begin position="188"/>
        <end position="210"/>
    </location>
</feature>
<proteinExistence type="predicted"/>
<dbReference type="Gramene" id="KMS94552">
    <property type="protein sequence ID" value="KMS94552"/>
    <property type="gene ID" value="BVRB_020270"/>
</dbReference>
<organism evidence="2 3">
    <name type="scientific">Beta vulgaris subsp. vulgaris</name>
    <name type="common">Beet</name>
    <dbReference type="NCBI Taxonomy" id="3555"/>
    <lineage>
        <taxon>Eukaryota</taxon>
        <taxon>Viridiplantae</taxon>
        <taxon>Streptophyta</taxon>
        <taxon>Embryophyta</taxon>
        <taxon>Tracheophyta</taxon>
        <taxon>Spermatophyta</taxon>
        <taxon>Magnoliopsida</taxon>
        <taxon>eudicotyledons</taxon>
        <taxon>Gunneridae</taxon>
        <taxon>Pentapetalae</taxon>
        <taxon>Caryophyllales</taxon>
        <taxon>Chenopodiaceae</taxon>
        <taxon>Betoideae</taxon>
        <taxon>Beta</taxon>
    </lineage>
</organism>
<keyword evidence="3" id="KW-1185">Reference proteome</keyword>
<gene>
    <name evidence="2" type="ORF">BVRB_020270</name>
</gene>
<keyword evidence="1" id="KW-0472">Membrane</keyword>
<sequence length="224" mass="24753">MVQINDASWITSPSLAVYLPNTILDFGEVIDSSSPALVRLRIRSLLAYPSQLCLVRQPTSQLNLSVQEYNPNIDLEPLYRINTFNVVEVVSQGPFIHLQAQEDREIIVSLYPGGFTGRGTGLQRFNALPFRSTLRLSLDGHVIEIGICARICRSQVVFGTRELLVDCAAGNTDVKTISVHNLSEFATFFLYPFSMAMTIALLSPSLGAVFRFKPCTLSLASPKL</sequence>
<evidence type="ECO:0000313" key="3">
    <source>
        <dbReference type="Proteomes" id="UP000035740"/>
    </source>
</evidence>
<evidence type="ECO:0000313" key="2">
    <source>
        <dbReference type="EMBL" id="KMS94552.1"/>
    </source>
</evidence>
<evidence type="ECO:0000256" key="1">
    <source>
        <dbReference type="SAM" id="Phobius"/>
    </source>
</evidence>
<protein>
    <submittedName>
        <fullName evidence="2">Uncharacterized protein</fullName>
    </submittedName>
</protein>
<dbReference type="AlphaFoldDB" id="A0A0J8B3Y6"/>
<dbReference type="EMBL" id="KQ092587">
    <property type="protein sequence ID" value="KMS94552.1"/>
    <property type="molecule type" value="Genomic_DNA"/>
</dbReference>
<keyword evidence="1" id="KW-0812">Transmembrane</keyword>
<reference evidence="2 3" key="1">
    <citation type="journal article" date="2014" name="Nature">
        <title>The genome of the recently domesticated crop plant sugar beet (Beta vulgaris).</title>
        <authorList>
            <person name="Dohm J.C."/>
            <person name="Minoche A.E."/>
            <person name="Holtgrawe D."/>
            <person name="Capella-Gutierrez S."/>
            <person name="Zakrzewski F."/>
            <person name="Tafer H."/>
            <person name="Rupp O."/>
            <person name="Sorensen T.R."/>
            <person name="Stracke R."/>
            <person name="Reinhardt R."/>
            <person name="Goesmann A."/>
            <person name="Kraft T."/>
            <person name="Schulz B."/>
            <person name="Stadler P.F."/>
            <person name="Schmidt T."/>
            <person name="Gabaldon T."/>
            <person name="Lehrach H."/>
            <person name="Weisshaar B."/>
            <person name="Himmelbauer H."/>
        </authorList>
    </citation>
    <scope>NUCLEOTIDE SEQUENCE [LARGE SCALE GENOMIC DNA]</scope>
    <source>
        <tissue evidence="2">Taproot</tissue>
    </source>
</reference>
<name>A0A0J8B3Y6_BETVV</name>